<dbReference type="Gene3D" id="3.40.47.10">
    <property type="match status" value="1"/>
</dbReference>
<keyword evidence="2" id="KW-0812">Transmembrane</keyword>
<dbReference type="GO" id="GO:0016020">
    <property type="term" value="C:membrane"/>
    <property type="evidence" value="ECO:0007669"/>
    <property type="project" value="InterPro"/>
</dbReference>
<dbReference type="UniPathway" id="UPA00094"/>
<dbReference type="GO" id="GO:0016747">
    <property type="term" value="F:acyltransferase activity, transferring groups other than amino-acyl groups"/>
    <property type="evidence" value="ECO:0007669"/>
    <property type="project" value="InterPro"/>
</dbReference>
<dbReference type="EC" id="2.3.1.-" evidence="1"/>
<dbReference type="GO" id="GO:0006633">
    <property type="term" value="P:fatty acid biosynthetic process"/>
    <property type="evidence" value="ECO:0007669"/>
    <property type="project" value="UniProtKB-UniPathway"/>
</dbReference>
<keyword evidence="1" id="KW-0808">Transferase</keyword>
<gene>
    <name evidence="5" type="ORF">J8273_4006</name>
</gene>
<dbReference type="InterPro" id="IPR012328">
    <property type="entry name" value="Chalcone/stilbene_synt_C"/>
</dbReference>
<keyword evidence="6" id="KW-1185">Reference proteome</keyword>
<feature type="domain" description="Chalcone/stilbene synthase C-terminal" evidence="3">
    <location>
        <begin position="334"/>
        <end position="422"/>
    </location>
</feature>
<evidence type="ECO:0000256" key="2">
    <source>
        <dbReference type="SAM" id="Phobius"/>
    </source>
</evidence>
<dbReference type="Proteomes" id="UP000717585">
    <property type="component" value="Unassembled WGS sequence"/>
</dbReference>
<reference evidence="5" key="1">
    <citation type="submission" date="2021-05" db="EMBL/GenBank/DDBJ databases">
        <title>A free-living protist that lacks canonical eukaryotic 1 DNA replication and segregation systems.</title>
        <authorList>
            <person name="Salas-Leiva D.E."/>
            <person name="Tromer E.C."/>
            <person name="Curtis B.A."/>
            <person name="Jerlstrom-Hultqvist J."/>
            <person name="Kolisko M."/>
            <person name="Yi Z."/>
            <person name="Salas-Leiva J.S."/>
            <person name="Gallot-Lavallee L."/>
            <person name="Kops G.J.P.L."/>
            <person name="Archibald J.M."/>
            <person name="Simpson A.G.B."/>
            <person name="Roger A.J."/>
        </authorList>
    </citation>
    <scope>NUCLEOTIDE SEQUENCE</scope>
    <source>
        <strain evidence="5">BICM</strain>
    </source>
</reference>
<comment type="pathway">
    <text evidence="1">Lipid metabolism; fatty acid biosynthesis.</text>
</comment>
<proteinExistence type="inferred from homology"/>
<feature type="domain" description="FAE" evidence="4">
    <location>
        <begin position="41"/>
        <end position="321"/>
    </location>
</feature>
<name>A0A8J6AY72_9EUKA</name>
<sequence>MSVVIIEDTLSYIAANVAYTAVVVSILLVAFAWRFITHQLKRRVFVEDFYCYQPSKDSHHTAQDIFDNVIMELNVSDGNKAFLGKMMMRSGLGNDTSAPHNMMNKDFSAASNHREMELYLESAMDGLLARTGMNAKDIDFLVVNCSCYCPTPSMTAWIVNHYKMPSKVRTFQIGGMGCSASMIGVDLINDLLKANPGKNAVLVSTEVLTSQMYHGEDPSYSLQGALFRSGAAAILFSGKKTRMSRYEVLHCIRTHHGRRDDAHNCILLQEDPQGYRGVRLNKEIPKVAGKAIEENMTRLGEAMLPLSEKLKFIWINMVLRKALGRTKVAMYQPDFKKVIHSYCIHTGGRGVIDTVEKNLRLSPEHVEASRATLYQYGNTSSSSVWYELAYLEQHKLTRPGHVIWQIAFGSGFKANSCVLKALPGCKKNPVDFNVHNPTWRYSKETCPPPTLEFPPNITACIEAHRAQKAAAGSQ</sequence>
<comment type="similarity">
    <text evidence="1">Belongs to the thiolase-like superfamily. Chalcone/stilbene synthases family.</text>
</comment>
<dbReference type="InterPro" id="IPR016039">
    <property type="entry name" value="Thiolase-like"/>
</dbReference>
<dbReference type="AlphaFoldDB" id="A0A8J6AY72"/>
<dbReference type="PANTHER" id="PTHR31561">
    <property type="entry name" value="3-KETOACYL-COA SYNTHASE"/>
    <property type="match status" value="1"/>
</dbReference>
<keyword evidence="2" id="KW-1133">Transmembrane helix</keyword>
<keyword evidence="2" id="KW-0472">Membrane</keyword>
<evidence type="ECO:0000256" key="1">
    <source>
        <dbReference type="PIRNR" id="PIRNR036417"/>
    </source>
</evidence>
<dbReference type="EMBL" id="JAHDYR010000015">
    <property type="protein sequence ID" value="KAG9394365.1"/>
    <property type="molecule type" value="Genomic_DNA"/>
</dbReference>
<dbReference type="SUPFAM" id="SSF53901">
    <property type="entry name" value="Thiolase-like"/>
    <property type="match status" value="1"/>
</dbReference>
<dbReference type="Pfam" id="PF08392">
    <property type="entry name" value="FAE1_CUT1_RppA"/>
    <property type="match status" value="1"/>
</dbReference>
<evidence type="ECO:0000313" key="5">
    <source>
        <dbReference type="EMBL" id="KAG9394365.1"/>
    </source>
</evidence>
<accession>A0A8J6AY72</accession>
<keyword evidence="1" id="KW-0012">Acyltransferase</keyword>
<protein>
    <recommendedName>
        <fullName evidence="1">3-ketoacyl-CoA synthase</fullName>
        <ecNumber evidence="1">2.3.1.-</ecNumber>
    </recommendedName>
</protein>
<evidence type="ECO:0000313" key="6">
    <source>
        <dbReference type="Proteomes" id="UP000717585"/>
    </source>
</evidence>
<comment type="caution">
    <text evidence="5">The sequence shown here is derived from an EMBL/GenBank/DDBJ whole genome shotgun (WGS) entry which is preliminary data.</text>
</comment>
<evidence type="ECO:0000259" key="4">
    <source>
        <dbReference type="Pfam" id="PF08392"/>
    </source>
</evidence>
<evidence type="ECO:0000259" key="3">
    <source>
        <dbReference type="Pfam" id="PF02797"/>
    </source>
</evidence>
<dbReference type="PIRSF" id="PIRSF036417">
    <property type="entry name" value="3-ktacl-CoA_syn"/>
    <property type="match status" value="1"/>
</dbReference>
<dbReference type="Pfam" id="PF02797">
    <property type="entry name" value="Chal_sti_synt_C"/>
    <property type="match status" value="1"/>
</dbReference>
<organism evidence="5 6">
    <name type="scientific">Carpediemonas membranifera</name>
    <dbReference type="NCBI Taxonomy" id="201153"/>
    <lineage>
        <taxon>Eukaryota</taxon>
        <taxon>Metamonada</taxon>
        <taxon>Carpediemonas-like organisms</taxon>
        <taxon>Carpediemonas</taxon>
    </lineage>
</organism>
<dbReference type="InterPro" id="IPR012392">
    <property type="entry name" value="3-ktacl-CoA_syn"/>
</dbReference>
<feature type="transmembrane region" description="Helical" evidence="2">
    <location>
        <begin position="12"/>
        <end position="33"/>
    </location>
</feature>
<dbReference type="CDD" id="cd00831">
    <property type="entry name" value="CHS_like"/>
    <property type="match status" value="1"/>
</dbReference>
<dbReference type="OrthoDB" id="329835at2759"/>
<dbReference type="InterPro" id="IPR013601">
    <property type="entry name" value="FAE1_typ3_polyketide_synth"/>
</dbReference>